<feature type="chain" id="PRO_5036022287" evidence="1">
    <location>
        <begin position="20"/>
        <end position="122"/>
    </location>
</feature>
<keyword evidence="4" id="KW-1185">Reference proteome</keyword>
<dbReference type="WBParaSite" id="BXY_1693600.1">
    <property type="protein sequence ID" value="BXY_1693600.1"/>
    <property type="gene ID" value="BXY_1693600"/>
</dbReference>
<keyword evidence="1" id="KW-0732">Signal</keyword>
<sequence>MRIAVFFSVFAVSSSGISGLQNWTCGEELLAISTEVMLKAPSISEVHRQIQDVLLTRKPGQWNVFASQYARNEAAFIDIKDEGWRNSASIRNKNPNLCVILDTSKAWILMVARTEKLSGVGK</sequence>
<organism evidence="3 5">
    <name type="scientific">Bursaphelenchus xylophilus</name>
    <name type="common">Pinewood nematode worm</name>
    <name type="synonym">Aphelenchoides xylophilus</name>
    <dbReference type="NCBI Taxonomy" id="6326"/>
    <lineage>
        <taxon>Eukaryota</taxon>
        <taxon>Metazoa</taxon>
        <taxon>Ecdysozoa</taxon>
        <taxon>Nematoda</taxon>
        <taxon>Chromadorea</taxon>
        <taxon>Rhabditida</taxon>
        <taxon>Tylenchina</taxon>
        <taxon>Tylenchomorpha</taxon>
        <taxon>Aphelenchoidea</taxon>
        <taxon>Aphelenchoididae</taxon>
        <taxon>Bursaphelenchus</taxon>
    </lineage>
</organism>
<evidence type="ECO:0000313" key="2">
    <source>
        <dbReference type="EMBL" id="CAD5217400.1"/>
    </source>
</evidence>
<proteinExistence type="predicted"/>
<dbReference type="EMBL" id="CAJFCV020000002">
    <property type="protein sequence ID" value="CAG9100949.1"/>
    <property type="molecule type" value="Genomic_DNA"/>
</dbReference>
<protein>
    <submittedName>
        <fullName evidence="2">(pine wood nematode) hypothetical protein</fullName>
    </submittedName>
</protein>
<evidence type="ECO:0000313" key="4">
    <source>
        <dbReference type="Proteomes" id="UP000659654"/>
    </source>
</evidence>
<accession>A0A1I7SV62</accession>
<evidence type="ECO:0000256" key="1">
    <source>
        <dbReference type="SAM" id="SignalP"/>
    </source>
</evidence>
<dbReference type="Proteomes" id="UP000095284">
    <property type="component" value="Unplaced"/>
</dbReference>
<dbReference type="Proteomes" id="UP000582659">
    <property type="component" value="Unassembled WGS sequence"/>
</dbReference>
<reference evidence="2" key="2">
    <citation type="submission" date="2020-09" db="EMBL/GenBank/DDBJ databases">
        <authorList>
            <person name="Kikuchi T."/>
        </authorList>
    </citation>
    <scope>NUCLEOTIDE SEQUENCE</scope>
    <source>
        <strain evidence="2">Ka4C1</strain>
    </source>
</reference>
<dbReference type="EMBL" id="CAJFDI010000002">
    <property type="protein sequence ID" value="CAD5217400.1"/>
    <property type="molecule type" value="Genomic_DNA"/>
</dbReference>
<dbReference type="Proteomes" id="UP000659654">
    <property type="component" value="Unassembled WGS sequence"/>
</dbReference>
<evidence type="ECO:0000313" key="5">
    <source>
        <dbReference type="WBParaSite" id="BXY_1693600.1"/>
    </source>
</evidence>
<evidence type="ECO:0000313" key="3">
    <source>
        <dbReference type="Proteomes" id="UP000095284"/>
    </source>
</evidence>
<name>A0A1I7SV62_BURXY</name>
<dbReference type="AlphaFoldDB" id="A0A1I7SV62"/>
<reference evidence="5" key="1">
    <citation type="submission" date="2016-11" db="UniProtKB">
        <authorList>
            <consortium name="WormBaseParasite"/>
        </authorList>
    </citation>
    <scope>IDENTIFICATION</scope>
</reference>
<gene>
    <name evidence="2" type="ORF">BXYJ_LOCUS5016</name>
</gene>
<feature type="signal peptide" evidence="1">
    <location>
        <begin position="1"/>
        <end position="19"/>
    </location>
</feature>